<evidence type="ECO:0000256" key="1">
    <source>
        <dbReference type="SAM" id="MobiDB-lite"/>
    </source>
</evidence>
<organism evidence="2 3">
    <name type="scientific">Acetobacter malorum</name>
    <dbReference type="NCBI Taxonomy" id="178901"/>
    <lineage>
        <taxon>Bacteria</taxon>
        <taxon>Pseudomonadati</taxon>
        <taxon>Pseudomonadota</taxon>
        <taxon>Alphaproteobacteria</taxon>
        <taxon>Acetobacterales</taxon>
        <taxon>Acetobacteraceae</taxon>
        <taxon>Acetobacter</taxon>
    </lineage>
</organism>
<feature type="region of interest" description="Disordered" evidence="1">
    <location>
        <begin position="1"/>
        <end position="35"/>
    </location>
</feature>
<dbReference type="PATRIC" id="fig|178901.12.peg.885"/>
<reference evidence="2 3" key="1">
    <citation type="submission" date="2016-03" db="EMBL/GenBank/DDBJ databases">
        <title>Draft genome sequence of Acetobacter malorum CECT 7742, a strain isolated from strawberry vinegar.</title>
        <authorList>
            <person name="Sainz F."/>
            <person name="Mas A."/>
            <person name="Torija M.J."/>
        </authorList>
    </citation>
    <scope>NUCLEOTIDE SEQUENCE [LARGE SCALE GENOMIC DNA]</scope>
    <source>
        <strain evidence="2 3">CECT 7742</strain>
    </source>
</reference>
<dbReference type="AlphaFoldDB" id="A0A149R918"/>
<gene>
    <name evidence="2" type="ORF">Amal_00685</name>
</gene>
<accession>A0A149R918</accession>
<dbReference type="RefSeq" id="WP_043550136.1">
    <property type="nucleotide sequence ID" value="NZ_LHZC01000052.1"/>
</dbReference>
<dbReference type="Proteomes" id="UP000077349">
    <property type="component" value="Unassembled WGS sequence"/>
</dbReference>
<dbReference type="GeneID" id="29557611"/>
<comment type="caution">
    <text evidence="2">The sequence shown here is derived from an EMBL/GenBank/DDBJ whole genome shotgun (WGS) entry which is preliminary data.</text>
</comment>
<feature type="compositionally biased region" description="Basic residues" evidence="1">
    <location>
        <begin position="1"/>
        <end position="13"/>
    </location>
</feature>
<name>A0A149R918_9PROT</name>
<proteinExistence type="predicted"/>
<protein>
    <submittedName>
        <fullName evidence="2">Uncharacterized protein</fullName>
    </submittedName>
</protein>
<evidence type="ECO:0000313" key="3">
    <source>
        <dbReference type="Proteomes" id="UP000077349"/>
    </source>
</evidence>
<evidence type="ECO:0000313" key="2">
    <source>
        <dbReference type="EMBL" id="OAG78068.1"/>
    </source>
</evidence>
<feature type="compositionally biased region" description="Basic and acidic residues" evidence="1">
    <location>
        <begin position="14"/>
        <end position="24"/>
    </location>
</feature>
<sequence>MSRTYHHSRKFGKDHRWAANRPDRSGYAGNRHASEAPNWHSHMFDICPARHKDKRVARQIVQGLLDPEEAIFPFTGTRRPHVYYW</sequence>
<dbReference type="EMBL" id="LVHD01000008">
    <property type="protein sequence ID" value="OAG78068.1"/>
    <property type="molecule type" value="Genomic_DNA"/>
</dbReference>